<evidence type="ECO:0000313" key="8">
    <source>
        <dbReference type="EMBL" id="MBO1319846.1"/>
    </source>
</evidence>
<comment type="caution">
    <text evidence="6">Lacks conserved residue(s) required for the propagation of feature annotation.</text>
</comment>
<dbReference type="InterPro" id="IPR029039">
    <property type="entry name" value="Flavoprotein-like_sf"/>
</dbReference>
<name>A0A8J7Q7L6_9BACT</name>
<organism evidence="8 9">
    <name type="scientific">Acanthopleuribacter pedis</name>
    <dbReference type="NCBI Taxonomy" id="442870"/>
    <lineage>
        <taxon>Bacteria</taxon>
        <taxon>Pseudomonadati</taxon>
        <taxon>Acidobacteriota</taxon>
        <taxon>Holophagae</taxon>
        <taxon>Acanthopleuribacterales</taxon>
        <taxon>Acanthopleuribacteraceae</taxon>
        <taxon>Acanthopleuribacter</taxon>
    </lineage>
</organism>
<sequence>MTQSTQQSSAPTILRIDASARRNGSTTRRLNDFLVARLLERFPNAKVVTRALDTMPLLTEEWVNANFTPVESRTEAQQRELAFSDRLIEELKTADFLVMGVPIYNFGVPAALKAWVDQVARARVTFRYTANGPEGLLKGKTAFVTAASGGVPIGGALDFATPYIRQALHFIGIDDVNLFSVRELIQDDQIDAVKTQRQIERALAEHFQTSLV</sequence>
<evidence type="ECO:0000313" key="9">
    <source>
        <dbReference type="Proteomes" id="UP000664417"/>
    </source>
</evidence>
<keyword evidence="2 6" id="KW-0288">FMN</keyword>
<dbReference type="InterPro" id="IPR023048">
    <property type="entry name" value="NADH:quinone_OxRdtase_FMN_depd"/>
</dbReference>
<feature type="binding site" evidence="6">
    <location>
        <position position="19"/>
    </location>
    <ligand>
        <name>FMN</name>
        <dbReference type="ChEBI" id="CHEBI:58210"/>
    </ligand>
</feature>
<evidence type="ECO:0000256" key="2">
    <source>
        <dbReference type="ARBA" id="ARBA00022643"/>
    </source>
</evidence>
<comment type="similarity">
    <text evidence="6">Belongs to the azoreductase type 1 family.</text>
</comment>
<dbReference type="GO" id="GO:0016652">
    <property type="term" value="F:oxidoreductase activity, acting on NAD(P)H as acceptor"/>
    <property type="evidence" value="ECO:0007669"/>
    <property type="project" value="UniProtKB-UniRule"/>
</dbReference>
<dbReference type="EC" id="1.7.1.17" evidence="6"/>
<keyword evidence="1 6" id="KW-0285">Flavoprotein</keyword>
<dbReference type="Gene3D" id="3.40.50.360">
    <property type="match status" value="1"/>
</dbReference>
<dbReference type="Proteomes" id="UP000664417">
    <property type="component" value="Unassembled WGS sequence"/>
</dbReference>
<dbReference type="PANTHER" id="PTHR43741">
    <property type="entry name" value="FMN-DEPENDENT NADH-AZOREDUCTASE 1"/>
    <property type="match status" value="1"/>
</dbReference>
<comment type="cofactor">
    <cofactor evidence="6">
        <name>FMN</name>
        <dbReference type="ChEBI" id="CHEBI:58210"/>
    </cofactor>
    <text evidence="6">Binds 1 FMN per subunit.</text>
</comment>
<dbReference type="AlphaFoldDB" id="A0A8J7Q7L6"/>
<feature type="domain" description="Flavodoxin-like fold" evidence="7">
    <location>
        <begin position="12"/>
        <end position="189"/>
    </location>
</feature>
<dbReference type="GO" id="GO:0009055">
    <property type="term" value="F:electron transfer activity"/>
    <property type="evidence" value="ECO:0007669"/>
    <property type="project" value="UniProtKB-UniRule"/>
</dbReference>
<comment type="function">
    <text evidence="6">Also exhibits azoreductase activity. Catalyzes the reductive cleavage of the azo bond in aromatic azo compounds to the corresponding amines.</text>
</comment>
<evidence type="ECO:0000256" key="5">
    <source>
        <dbReference type="ARBA" id="ARBA00048542"/>
    </source>
</evidence>
<accession>A0A8J7Q7L6</accession>
<evidence type="ECO:0000256" key="1">
    <source>
        <dbReference type="ARBA" id="ARBA00022630"/>
    </source>
</evidence>
<proteinExistence type="inferred from homology"/>
<dbReference type="HAMAP" id="MF_01216">
    <property type="entry name" value="Azoreductase_type1"/>
    <property type="match status" value="1"/>
</dbReference>
<evidence type="ECO:0000256" key="3">
    <source>
        <dbReference type="ARBA" id="ARBA00023002"/>
    </source>
</evidence>
<dbReference type="EMBL" id="JAFREP010000014">
    <property type="protein sequence ID" value="MBO1319846.1"/>
    <property type="molecule type" value="Genomic_DNA"/>
</dbReference>
<keyword evidence="3 6" id="KW-0560">Oxidoreductase</keyword>
<dbReference type="Pfam" id="PF02525">
    <property type="entry name" value="Flavodoxin_2"/>
    <property type="match status" value="1"/>
</dbReference>
<reference evidence="8" key="1">
    <citation type="submission" date="2021-03" db="EMBL/GenBank/DDBJ databases">
        <authorList>
            <person name="Wang G."/>
        </authorList>
    </citation>
    <scope>NUCLEOTIDE SEQUENCE</scope>
    <source>
        <strain evidence="8">KCTC 12899</strain>
    </source>
</reference>
<dbReference type="PANTHER" id="PTHR43741:SF2">
    <property type="entry name" value="FMN-DEPENDENT NADH:QUINONE OXIDOREDUCTASE"/>
    <property type="match status" value="1"/>
</dbReference>
<keyword evidence="9" id="KW-1185">Reference proteome</keyword>
<comment type="caution">
    <text evidence="8">The sequence shown here is derived from an EMBL/GenBank/DDBJ whole genome shotgun (WGS) entry which is preliminary data.</text>
</comment>
<evidence type="ECO:0000256" key="6">
    <source>
        <dbReference type="HAMAP-Rule" id="MF_01216"/>
    </source>
</evidence>
<comment type="subunit">
    <text evidence="6">Homodimer.</text>
</comment>
<dbReference type="RefSeq" id="WP_207859750.1">
    <property type="nucleotide sequence ID" value="NZ_JAFREP010000014.1"/>
</dbReference>
<comment type="catalytic activity">
    <reaction evidence="6">
        <text>2 a quinone + NADH + H(+) = 2 a 1,4-benzosemiquinone + NAD(+)</text>
        <dbReference type="Rhea" id="RHEA:65952"/>
        <dbReference type="ChEBI" id="CHEBI:15378"/>
        <dbReference type="ChEBI" id="CHEBI:57540"/>
        <dbReference type="ChEBI" id="CHEBI:57945"/>
        <dbReference type="ChEBI" id="CHEBI:132124"/>
        <dbReference type="ChEBI" id="CHEBI:134225"/>
    </reaction>
</comment>
<dbReference type="InterPro" id="IPR003680">
    <property type="entry name" value="Flavodoxin_fold"/>
</dbReference>
<dbReference type="EC" id="1.6.5.-" evidence="6"/>
<evidence type="ECO:0000256" key="4">
    <source>
        <dbReference type="ARBA" id="ARBA00023027"/>
    </source>
</evidence>
<comment type="function">
    <text evidence="6">Quinone reductase that provides resistance to thiol-specific stress caused by electrophilic quinones.</text>
</comment>
<dbReference type="GO" id="GO:0010181">
    <property type="term" value="F:FMN binding"/>
    <property type="evidence" value="ECO:0007669"/>
    <property type="project" value="UniProtKB-UniRule"/>
</dbReference>
<comment type="catalytic activity">
    <reaction evidence="5">
        <text>N,N-dimethyl-1,4-phenylenediamine + anthranilate + 2 NAD(+) = 2-(4-dimethylaminophenyl)diazenylbenzoate + 2 NADH + 2 H(+)</text>
        <dbReference type="Rhea" id="RHEA:55872"/>
        <dbReference type="ChEBI" id="CHEBI:15378"/>
        <dbReference type="ChEBI" id="CHEBI:15783"/>
        <dbReference type="ChEBI" id="CHEBI:16567"/>
        <dbReference type="ChEBI" id="CHEBI:57540"/>
        <dbReference type="ChEBI" id="CHEBI:57945"/>
        <dbReference type="ChEBI" id="CHEBI:71579"/>
        <dbReference type="EC" id="1.7.1.17"/>
    </reaction>
    <physiologicalReaction direction="right-to-left" evidence="5">
        <dbReference type="Rhea" id="RHEA:55874"/>
    </physiologicalReaction>
</comment>
<keyword evidence="4 6" id="KW-0520">NAD</keyword>
<dbReference type="SUPFAM" id="SSF52218">
    <property type="entry name" value="Flavoproteins"/>
    <property type="match status" value="1"/>
</dbReference>
<protein>
    <recommendedName>
        <fullName evidence="6">FMN dependent NADH:quinone oxidoreductase</fullName>
        <ecNumber evidence="6">1.6.5.-</ecNumber>
    </recommendedName>
    <alternativeName>
        <fullName evidence="6">Azo-dye reductase</fullName>
    </alternativeName>
    <alternativeName>
        <fullName evidence="6">FMN-dependent NADH-azo compound oxidoreductase</fullName>
    </alternativeName>
    <alternativeName>
        <fullName evidence="6">FMN-dependent NADH-azoreductase</fullName>
        <ecNumber evidence="6">1.7.1.17</ecNumber>
    </alternativeName>
</protein>
<dbReference type="InterPro" id="IPR050104">
    <property type="entry name" value="FMN-dep_NADH:Q_OxRdtase_AzoR1"/>
</dbReference>
<dbReference type="GO" id="GO:0016655">
    <property type="term" value="F:oxidoreductase activity, acting on NAD(P)H, quinone or similar compound as acceptor"/>
    <property type="evidence" value="ECO:0007669"/>
    <property type="project" value="InterPro"/>
</dbReference>
<evidence type="ECO:0000259" key="7">
    <source>
        <dbReference type="Pfam" id="PF02525"/>
    </source>
</evidence>
<gene>
    <name evidence="6" type="primary">azoR</name>
    <name evidence="8" type="ORF">J3U88_15325</name>
</gene>